<reference evidence="4 5" key="1">
    <citation type="journal article" date="2008" name="Nature">
        <title>The Trichoplax genome and the nature of placozoans.</title>
        <authorList>
            <person name="Srivastava M."/>
            <person name="Begovic E."/>
            <person name="Chapman J."/>
            <person name="Putnam N.H."/>
            <person name="Hellsten U."/>
            <person name="Kawashima T."/>
            <person name="Kuo A."/>
            <person name="Mitros T."/>
            <person name="Salamov A."/>
            <person name="Carpenter M.L."/>
            <person name="Signorovitch A.Y."/>
            <person name="Moreno M.A."/>
            <person name="Kamm K."/>
            <person name="Grimwood J."/>
            <person name="Schmutz J."/>
            <person name="Shapiro H."/>
            <person name="Grigoriev I.V."/>
            <person name="Buss L.W."/>
            <person name="Schierwater B."/>
            <person name="Dellaporta S.L."/>
            <person name="Rokhsar D.S."/>
        </authorList>
    </citation>
    <scope>NUCLEOTIDE SEQUENCE [LARGE SCALE GENOMIC DNA]</scope>
    <source>
        <strain evidence="4 5">Grell-BS-1999</strain>
    </source>
</reference>
<dbReference type="Pfam" id="PF00566">
    <property type="entry name" value="RabGAP-TBC"/>
    <property type="match status" value="1"/>
</dbReference>
<dbReference type="STRING" id="10228.B3RV18"/>
<name>B3RV18_TRIAD</name>
<evidence type="ECO:0000313" key="4">
    <source>
        <dbReference type="EMBL" id="EDV25420.1"/>
    </source>
</evidence>
<dbReference type="PANTHER" id="PTHR22957:SF333">
    <property type="entry name" value="TBC1 DOMAIN FAMILY MEMBER 25"/>
    <property type="match status" value="1"/>
</dbReference>
<dbReference type="InParanoid" id="B3RV18"/>
<dbReference type="GO" id="GO:1901096">
    <property type="term" value="P:regulation of autophagosome maturation"/>
    <property type="evidence" value="ECO:0000318"/>
    <property type="project" value="GO_Central"/>
</dbReference>
<dbReference type="EMBL" id="DS985244">
    <property type="protein sequence ID" value="EDV25420.1"/>
    <property type="molecule type" value="Genomic_DNA"/>
</dbReference>
<feature type="region of interest" description="Disordered" evidence="2">
    <location>
        <begin position="523"/>
        <end position="544"/>
    </location>
</feature>
<keyword evidence="1" id="KW-0343">GTPase activation</keyword>
<dbReference type="SUPFAM" id="SSF47923">
    <property type="entry name" value="Ypt/Rab-GAP domain of gyp1p"/>
    <property type="match status" value="2"/>
</dbReference>
<dbReference type="GO" id="GO:0005096">
    <property type="term" value="F:GTPase activator activity"/>
    <property type="evidence" value="ECO:0000318"/>
    <property type="project" value="GO_Central"/>
</dbReference>
<protein>
    <recommendedName>
        <fullName evidence="3">Rab-GAP TBC domain-containing protein</fullName>
    </recommendedName>
</protein>
<dbReference type="Proteomes" id="UP000009022">
    <property type="component" value="Unassembled WGS sequence"/>
</dbReference>
<evidence type="ECO:0000259" key="3">
    <source>
        <dbReference type="PROSITE" id="PS50086"/>
    </source>
</evidence>
<dbReference type="InterPro" id="IPR000195">
    <property type="entry name" value="Rab-GAP-TBC_dom"/>
</dbReference>
<organism evidence="4 5">
    <name type="scientific">Trichoplax adhaerens</name>
    <name type="common">Trichoplax reptans</name>
    <dbReference type="NCBI Taxonomy" id="10228"/>
    <lineage>
        <taxon>Eukaryota</taxon>
        <taxon>Metazoa</taxon>
        <taxon>Placozoa</taxon>
        <taxon>Uniplacotomia</taxon>
        <taxon>Trichoplacea</taxon>
        <taxon>Trichoplacidae</taxon>
        <taxon>Trichoplax</taxon>
    </lineage>
</organism>
<gene>
    <name evidence="4" type="ORF">TRIADDRAFT_55495</name>
</gene>
<dbReference type="GeneID" id="6752666"/>
<dbReference type="PROSITE" id="PS50086">
    <property type="entry name" value="TBC_RABGAP"/>
    <property type="match status" value="1"/>
</dbReference>
<dbReference type="AlphaFoldDB" id="B3RV18"/>
<dbReference type="PANTHER" id="PTHR22957">
    <property type="entry name" value="TBC1 DOMAIN FAMILY MEMBER GTPASE-ACTIVATING PROTEIN"/>
    <property type="match status" value="1"/>
</dbReference>
<dbReference type="KEGG" id="tad:TRIADDRAFT_55495"/>
<accession>B3RV18</accession>
<feature type="domain" description="Rab-GAP TBC" evidence="3">
    <location>
        <begin position="203"/>
        <end position="408"/>
    </location>
</feature>
<sequence length="544" mass="62412">MSAGIMQHESEAVRIQVVYEDQQHVEIRAFAVDPSITSYNNLKFLLMGAFKLQCIFAITYLSRSATSLDSQIYLALNSDWDLDEAFQNASDPILQLRVTKIKLEDDEINLEDDIVQRGIPSVNNKIVTKTTKTKAISKHISVPFKHTIKNHISKRWSRLTSAFNDSIRHSPVTMAEWQAFLDEEGQLLRSRAEDLRMRVFNGGVEPNARQIIWPHLLSVFPAEMTEDDRSTYLVVKGREYARMKLRWQGLPPEKTADITSMIMKDVLRTDRSYPYFAVESNHPNLLKLFNILATYAFTYPEISYCQGMSDLAAPLLVTMTDEATTFWCFNALMSRMKVNFSSDGSAMMTKFEHLSQLLDRWDPEFCKYLKDCGAGDMFFCYRWILLDLKREFSFNDALRLYEIIWSTLPHNSLGGLPRPLSAPRLNRSCSNPGTLDSKSDANCNDNSEAPATYYSHYGYGSPFVLFLCLSILLQHRDHIMRNQMDHNTMAMYFDRLVRKHDLNKVVIKARLLFSDFLRTELAPESDPETATPGDYEGVDSSISC</sequence>
<dbReference type="InterPro" id="IPR035969">
    <property type="entry name" value="Rab-GAP_TBC_sf"/>
</dbReference>
<evidence type="ECO:0000313" key="5">
    <source>
        <dbReference type="Proteomes" id="UP000009022"/>
    </source>
</evidence>
<dbReference type="RefSeq" id="XP_002111453.1">
    <property type="nucleotide sequence ID" value="XM_002111417.1"/>
</dbReference>
<dbReference type="OrthoDB" id="10264062at2759"/>
<proteinExistence type="predicted"/>
<dbReference type="GO" id="GO:0005776">
    <property type="term" value="C:autophagosome"/>
    <property type="evidence" value="ECO:0000318"/>
    <property type="project" value="GO_Central"/>
</dbReference>
<dbReference type="Gene3D" id="1.10.472.80">
    <property type="entry name" value="Ypt/Rab-GAP domain of gyp1p, domain 3"/>
    <property type="match status" value="1"/>
</dbReference>
<keyword evidence="5" id="KW-1185">Reference proteome</keyword>
<dbReference type="OMA" id="PFERQTS"/>
<evidence type="ECO:0000256" key="1">
    <source>
        <dbReference type="ARBA" id="ARBA00022468"/>
    </source>
</evidence>
<dbReference type="Gene3D" id="1.10.8.270">
    <property type="entry name" value="putative rabgap domain of human tbc1 domain family member 14 like domains"/>
    <property type="match status" value="1"/>
</dbReference>
<evidence type="ECO:0000256" key="2">
    <source>
        <dbReference type="SAM" id="MobiDB-lite"/>
    </source>
</evidence>
<dbReference type="eggNOG" id="KOG2197">
    <property type="taxonomic scope" value="Eukaryota"/>
</dbReference>
<dbReference type="CTD" id="6752666"/>
<dbReference type="SMART" id="SM00164">
    <property type="entry name" value="TBC"/>
    <property type="match status" value="1"/>
</dbReference>
<dbReference type="PhylomeDB" id="B3RV18"/>
<dbReference type="HOGENOM" id="CLU_500923_0_0_1"/>